<evidence type="ECO:0000259" key="3">
    <source>
        <dbReference type="PROSITE" id="PS51186"/>
    </source>
</evidence>
<dbReference type="RefSeq" id="WP_007797536.1">
    <property type="nucleotide sequence ID" value="NZ_DS022276.1"/>
</dbReference>
<dbReference type="AlphaFoldDB" id="Q0FMX4"/>
<accession>Q0FMX4</accession>
<keyword evidence="5" id="KW-1185">Reference proteome</keyword>
<evidence type="ECO:0000313" key="5">
    <source>
        <dbReference type="Proteomes" id="UP000006230"/>
    </source>
</evidence>
<reference evidence="4 5" key="1">
    <citation type="journal article" date="2010" name="J. Bacteriol.">
        <title>Genome sequences of Pelagibaca bermudensis HTCC2601T and Maritimibacter alkaliphilus HTCC2654T, the type strains of two marine Roseobacter genera.</title>
        <authorList>
            <person name="Thrash J.C."/>
            <person name="Cho J.C."/>
            <person name="Ferriera S."/>
            <person name="Johnson J."/>
            <person name="Vergin K.L."/>
            <person name="Giovannoni S.J."/>
        </authorList>
    </citation>
    <scope>NUCLEOTIDE SEQUENCE [LARGE SCALE GENOMIC DNA]</scope>
    <source>
        <strain evidence="5">DSM 26914 / JCM 13377 / KCTC 12554 / HTCC2601</strain>
    </source>
</reference>
<gene>
    <name evidence="4" type="ORF">R2601_18038</name>
</gene>
<dbReference type="EMBL" id="AATQ01000025">
    <property type="protein sequence ID" value="EAU45528.1"/>
    <property type="molecule type" value="Genomic_DNA"/>
</dbReference>
<dbReference type="Gene3D" id="3.40.630.30">
    <property type="match status" value="1"/>
</dbReference>
<feature type="domain" description="N-acetyltransferase" evidence="3">
    <location>
        <begin position="120"/>
        <end position="202"/>
    </location>
</feature>
<evidence type="ECO:0000256" key="1">
    <source>
        <dbReference type="ARBA" id="ARBA00022679"/>
    </source>
</evidence>
<dbReference type="STRING" id="314265.R2601_18038"/>
<dbReference type="PANTHER" id="PTHR43420:SF44">
    <property type="entry name" value="ACETYLTRANSFERASE YPEA"/>
    <property type="match status" value="1"/>
</dbReference>
<dbReference type="OrthoDB" id="273614at2"/>
<organism evidence="4 5">
    <name type="scientific">Salipiger bermudensis (strain DSM 26914 / JCM 13377 / KCTC 12554 / HTCC2601)</name>
    <name type="common">Pelagibaca bermudensis</name>
    <dbReference type="NCBI Taxonomy" id="314265"/>
    <lineage>
        <taxon>Bacteria</taxon>
        <taxon>Pseudomonadati</taxon>
        <taxon>Pseudomonadota</taxon>
        <taxon>Alphaproteobacteria</taxon>
        <taxon>Rhodobacterales</taxon>
        <taxon>Roseobacteraceae</taxon>
        <taxon>Salipiger</taxon>
    </lineage>
</organism>
<name>Q0FMX4_SALBH</name>
<dbReference type="SUPFAM" id="SSF55729">
    <property type="entry name" value="Acyl-CoA N-acyltransferases (Nat)"/>
    <property type="match status" value="1"/>
</dbReference>
<dbReference type="CDD" id="cd04301">
    <property type="entry name" value="NAT_SF"/>
    <property type="match status" value="1"/>
</dbReference>
<keyword evidence="1" id="KW-0808">Transferase</keyword>
<dbReference type="Pfam" id="PF00583">
    <property type="entry name" value="Acetyltransf_1"/>
    <property type="match status" value="1"/>
</dbReference>
<comment type="caution">
    <text evidence="4">The sequence shown here is derived from an EMBL/GenBank/DDBJ whole genome shotgun (WGS) entry which is preliminary data.</text>
</comment>
<dbReference type="HOGENOM" id="CLU_105898_0_0_5"/>
<protein>
    <submittedName>
        <fullName evidence="4">MobC protein</fullName>
    </submittedName>
</protein>
<dbReference type="InterPro" id="IPR000182">
    <property type="entry name" value="GNAT_dom"/>
</dbReference>
<dbReference type="PROSITE" id="PS51186">
    <property type="entry name" value="GNAT"/>
    <property type="match status" value="1"/>
</dbReference>
<sequence>MKTIYSSETFLIEDGFRAEHRLQAARGYWRAFSRKLRYPLGPKGKAVSFIEGTLDPTHAISAVSNEGQFLGMAGFKTPNGALVGGGLGDLARTYGWIGAAWRGLLLHMLERDCSDGSLLMDGIFVEPEARGRGVGTALLHAVERHAASMGLKSIRLDVIDTNSRARALYEREGFAPQSVLSLGPLNPIFGFSSATQMTKSVGR</sequence>
<evidence type="ECO:0000313" key="4">
    <source>
        <dbReference type="EMBL" id="EAU45528.1"/>
    </source>
</evidence>
<evidence type="ECO:0000256" key="2">
    <source>
        <dbReference type="ARBA" id="ARBA00023315"/>
    </source>
</evidence>
<dbReference type="eggNOG" id="COG0456">
    <property type="taxonomic scope" value="Bacteria"/>
</dbReference>
<dbReference type="InterPro" id="IPR050680">
    <property type="entry name" value="YpeA/RimI_acetyltransf"/>
</dbReference>
<proteinExistence type="predicted"/>
<dbReference type="GO" id="GO:0016747">
    <property type="term" value="F:acyltransferase activity, transferring groups other than amino-acyl groups"/>
    <property type="evidence" value="ECO:0007669"/>
    <property type="project" value="InterPro"/>
</dbReference>
<dbReference type="PANTHER" id="PTHR43420">
    <property type="entry name" value="ACETYLTRANSFERASE"/>
    <property type="match status" value="1"/>
</dbReference>
<keyword evidence="2" id="KW-0012">Acyltransferase</keyword>
<dbReference type="InterPro" id="IPR016181">
    <property type="entry name" value="Acyl_CoA_acyltransferase"/>
</dbReference>
<dbReference type="Proteomes" id="UP000006230">
    <property type="component" value="Unassembled WGS sequence"/>
</dbReference>